<keyword evidence="4" id="KW-1185">Reference proteome</keyword>
<comment type="caution">
    <text evidence="3">The sequence shown here is derived from an EMBL/GenBank/DDBJ whole genome shotgun (WGS) entry which is preliminary data.</text>
</comment>
<dbReference type="Gene3D" id="2.30.30.40">
    <property type="entry name" value="SH3 Domains"/>
    <property type="match status" value="1"/>
</dbReference>
<dbReference type="Gene3D" id="3.30.457.10">
    <property type="entry name" value="Copper amine oxidase-like, N-terminal domain"/>
    <property type="match status" value="1"/>
</dbReference>
<name>A0A0A3HYK4_9BACL</name>
<evidence type="ECO:0000256" key="1">
    <source>
        <dbReference type="SAM" id="SignalP"/>
    </source>
</evidence>
<evidence type="ECO:0000313" key="3">
    <source>
        <dbReference type="EMBL" id="KGR76310.1"/>
    </source>
</evidence>
<sequence length="285" mass="31430">MKKIISCMLVLLLAIGFDVTMASANNVVSIDGGKIVNSRTLVPLRSIFEELGANVQWNQKDKTITATKGKTNIWLKIGSKNPIVNGKAVMIDVPAQIHGDSTLVPLRFISESMGATVEWNASNETAMITLSDKKIIVNVGIYDRASTNEKIAMKSSPGTSYRTAGMIPAGTELKVIGGEPIGFDQKDWYAYEQYGWSKIKYNGQTGWVPTHDLKFADPYNWAPGVKEATLSEIKRNFVTSKDKVKIEKSDVVGGIGLYAMYIQIEGKGEWQYLLTIDPKTGWYHG</sequence>
<gene>
    <name evidence="3" type="ORF">CD33_07130</name>
</gene>
<dbReference type="InterPro" id="IPR036582">
    <property type="entry name" value="Mao_N_sf"/>
</dbReference>
<proteinExistence type="predicted"/>
<dbReference type="Pfam" id="PF08239">
    <property type="entry name" value="SH3_3"/>
    <property type="match status" value="1"/>
</dbReference>
<dbReference type="OrthoDB" id="2503396at2"/>
<evidence type="ECO:0000259" key="2">
    <source>
        <dbReference type="PROSITE" id="PS51781"/>
    </source>
</evidence>
<dbReference type="InterPro" id="IPR040532">
    <property type="entry name" value="MapZ_C2"/>
</dbReference>
<feature type="signal peptide" evidence="1">
    <location>
        <begin position="1"/>
        <end position="24"/>
    </location>
</feature>
<dbReference type="EMBL" id="JPVO01000046">
    <property type="protein sequence ID" value="KGR76310.1"/>
    <property type="molecule type" value="Genomic_DNA"/>
</dbReference>
<dbReference type="InterPro" id="IPR012854">
    <property type="entry name" value="Cu_amine_oxidase-like_N"/>
</dbReference>
<evidence type="ECO:0000313" key="4">
    <source>
        <dbReference type="Proteomes" id="UP000030408"/>
    </source>
</evidence>
<dbReference type="Proteomes" id="UP000030408">
    <property type="component" value="Unassembled WGS sequence"/>
</dbReference>
<reference evidence="3 4" key="1">
    <citation type="submission" date="2014-02" db="EMBL/GenBank/DDBJ databases">
        <title>Draft genome sequence of Lysinibacillus sinduriensis JCM 15800.</title>
        <authorList>
            <person name="Zhang F."/>
            <person name="Wang G."/>
            <person name="Zhang L."/>
        </authorList>
    </citation>
    <scope>NUCLEOTIDE SEQUENCE [LARGE SCALE GENOMIC DNA]</scope>
    <source>
        <strain evidence="3 4">JCM 15800</strain>
    </source>
</reference>
<dbReference type="RefSeq" id="WP_052130073.1">
    <property type="nucleotide sequence ID" value="NZ_JPVO01000046.1"/>
</dbReference>
<dbReference type="SMART" id="SM00287">
    <property type="entry name" value="SH3b"/>
    <property type="match status" value="1"/>
</dbReference>
<dbReference type="STRING" id="1384057.CD33_07130"/>
<accession>A0A0A3HYK4</accession>
<keyword evidence="1" id="KW-0732">Signal</keyword>
<dbReference type="Pfam" id="PF18708">
    <property type="entry name" value="MapZ_C2"/>
    <property type="match status" value="1"/>
</dbReference>
<feature type="domain" description="SH3b" evidence="2">
    <location>
        <begin position="131"/>
        <end position="217"/>
    </location>
</feature>
<dbReference type="InterPro" id="IPR003646">
    <property type="entry name" value="SH3-like_bac-type"/>
</dbReference>
<feature type="chain" id="PRO_5002013357" description="SH3b domain-containing protein" evidence="1">
    <location>
        <begin position="25"/>
        <end position="285"/>
    </location>
</feature>
<dbReference type="PROSITE" id="PS51781">
    <property type="entry name" value="SH3B"/>
    <property type="match status" value="1"/>
</dbReference>
<organism evidence="3 4">
    <name type="scientific">Ureibacillus sinduriensis BLB-1 = JCM 15800</name>
    <dbReference type="NCBI Taxonomy" id="1384057"/>
    <lineage>
        <taxon>Bacteria</taxon>
        <taxon>Bacillati</taxon>
        <taxon>Bacillota</taxon>
        <taxon>Bacilli</taxon>
        <taxon>Bacillales</taxon>
        <taxon>Caryophanaceae</taxon>
        <taxon>Ureibacillus</taxon>
    </lineage>
</organism>
<dbReference type="eggNOG" id="COG3858">
    <property type="taxonomic scope" value="Bacteria"/>
</dbReference>
<dbReference type="Pfam" id="PF07833">
    <property type="entry name" value="Cu_amine_oxidN1"/>
    <property type="match status" value="1"/>
</dbReference>
<dbReference type="AlphaFoldDB" id="A0A0A3HYK4"/>
<dbReference type="SUPFAM" id="SSF55383">
    <property type="entry name" value="Copper amine oxidase, domain N"/>
    <property type="match status" value="1"/>
</dbReference>
<protein>
    <recommendedName>
        <fullName evidence="2">SH3b domain-containing protein</fullName>
    </recommendedName>
</protein>